<dbReference type="eggNOG" id="KOG0192">
    <property type="taxonomic scope" value="Eukaryota"/>
</dbReference>
<dbReference type="PROSITE" id="PS50011">
    <property type="entry name" value="PROTEIN_KINASE_DOM"/>
    <property type="match status" value="1"/>
</dbReference>
<protein>
    <submittedName>
        <fullName evidence="5">Predicted protein</fullName>
    </submittedName>
</protein>
<evidence type="ECO:0000313" key="5">
    <source>
        <dbReference type="EMBL" id="EEH58574.1"/>
    </source>
</evidence>
<keyword evidence="1" id="KW-0547">Nucleotide-binding</keyword>
<dbReference type="EMBL" id="GG663737">
    <property type="protein sequence ID" value="EEH58574.1"/>
    <property type="molecule type" value="Genomic_DNA"/>
</dbReference>
<dbReference type="SMART" id="SM00220">
    <property type="entry name" value="S_TKc"/>
    <property type="match status" value="1"/>
</dbReference>
<reference evidence="5 6" key="1">
    <citation type="journal article" date="2009" name="Science">
        <title>Green evolution and dynamic adaptations revealed by genomes of the marine picoeukaryotes Micromonas.</title>
        <authorList>
            <person name="Worden A.Z."/>
            <person name="Lee J.H."/>
            <person name="Mock T."/>
            <person name="Rouze P."/>
            <person name="Simmons M.P."/>
            <person name="Aerts A.L."/>
            <person name="Allen A.E."/>
            <person name="Cuvelier M.L."/>
            <person name="Derelle E."/>
            <person name="Everett M.V."/>
            <person name="Foulon E."/>
            <person name="Grimwood J."/>
            <person name="Gundlach H."/>
            <person name="Henrissat B."/>
            <person name="Napoli C."/>
            <person name="McDonald S.M."/>
            <person name="Parker M.S."/>
            <person name="Rombauts S."/>
            <person name="Salamov A."/>
            <person name="Von Dassow P."/>
            <person name="Badger J.H."/>
            <person name="Coutinho P.M."/>
            <person name="Demir E."/>
            <person name="Dubchak I."/>
            <person name="Gentemann C."/>
            <person name="Eikrem W."/>
            <person name="Gready J.E."/>
            <person name="John U."/>
            <person name="Lanier W."/>
            <person name="Lindquist E.A."/>
            <person name="Lucas S."/>
            <person name="Mayer K.F."/>
            <person name="Moreau H."/>
            <person name="Not F."/>
            <person name="Otillar R."/>
            <person name="Panaud O."/>
            <person name="Pangilinan J."/>
            <person name="Paulsen I."/>
            <person name="Piegu B."/>
            <person name="Poliakov A."/>
            <person name="Robbens S."/>
            <person name="Schmutz J."/>
            <person name="Toulza E."/>
            <person name="Wyss T."/>
            <person name="Zelensky A."/>
            <person name="Zhou K."/>
            <person name="Armbrust E.V."/>
            <person name="Bhattacharya D."/>
            <person name="Goodenough U.W."/>
            <person name="Van de Peer Y."/>
            <person name="Grigoriev I.V."/>
        </authorList>
    </citation>
    <scope>NUCLEOTIDE SEQUENCE [LARGE SCALE GENOMIC DNA]</scope>
    <source>
        <strain evidence="5 6">CCMP1545</strain>
    </source>
</reference>
<evidence type="ECO:0000313" key="6">
    <source>
        <dbReference type="Proteomes" id="UP000001876"/>
    </source>
</evidence>
<accession>C1MMI0</accession>
<dbReference type="PANTHER" id="PTHR44329">
    <property type="entry name" value="SERINE/THREONINE-PROTEIN KINASE TNNI3K-RELATED"/>
    <property type="match status" value="1"/>
</dbReference>
<dbReference type="Pfam" id="PF07714">
    <property type="entry name" value="PK_Tyr_Ser-Thr"/>
    <property type="match status" value="1"/>
</dbReference>
<dbReference type="Gene3D" id="3.30.200.20">
    <property type="entry name" value="Phosphorylase Kinase, domain 1"/>
    <property type="match status" value="1"/>
</dbReference>
<evidence type="ECO:0000256" key="3">
    <source>
        <dbReference type="SAM" id="MobiDB-lite"/>
    </source>
</evidence>
<name>C1MMI0_MICPC</name>
<sequence length="704" mass="74255">MPDLEELDDSPPPPEPRFVERAPDGPDALPSGGDGASSGNVVGVASSPHGLDMGKRLTLSDELRRLGSRRDGDRSPASGHDRDRDGVDWWVDEPSTSRSADARSGAGGGDPSSGKRYSGSVDEDDDGMIVIHGGGGRRDGDGDAWTPHETTKKPRPPREGRTGTGIAGVVGEDDVGADALDAQMDAWLRRTVDAMPVKPDHISGVRRPLMNVSQVDDTTVDVTMTTSFRAHFSQPISSFANANDARRGTRALPPAEGDGGGVLGEGAVVAVGGSNGMVPGSSGRFGIASPDDYVGGKGGGESGGGARGGYMELPDIEPTVSLGAAKEEEAEANALVSAKDVALDNAVREWEVRPSELRLRERLAVGGFAEVFRGTWNGTTVAVKQLLQRGPDVVARLREEVHVLSRLRHPNLLLFMGWCPEPPLIATEFMKRGSLHNILRKNKGPLDGPRMHHCALSVARGMHYLHSRSPPILHLDLKSPNILVDDKWRVKIADFGLARVRSNTLLSGNSAFHGTPEWMAPEMLRAENYDEKADVYSYGVVLWELLAAQTPWNELHPMQVVAVVGYSERRLALTPDAEATARSDPATAVIGDLFHACASKLATERPLFAEVLDRLERVLTLMLPGPSATGTDATGAGAGAGAGATRAAGDAARDLAKAKAAAVRAALEAAADSPTAMKAEDAELGGGELGGAKPAYVVTEHGDE</sequence>
<dbReference type="InterPro" id="IPR001245">
    <property type="entry name" value="Ser-Thr/Tyr_kinase_cat_dom"/>
</dbReference>
<evidence type="ECO:0000256" key="2">
    <source>
        <dbReference type="ARBA" id="ARBA00022840"/>
    </source>
</evidence>
<dbReference type="InterPro" id="IPR011009">
    <property type="entry name" value="Kinase-like_dom_sf"/>
</dbReference>
<organism evidence="6">
    <name type="scientific">Micromonas pusilla (strain CCMP1545)</name>
    <name type="common">Picoplanktonic green alga</name>
    <dbReference type="NCBI Taxonomy" id="564608"/>
    <lineage>
        <taxon>Eukaryota</taxon>
        <taxon>Viridiplantae</taxon>
        <taxon>Chlorophyta</taxon>
        <taxon>Mamiellophyceae</taxon>
        <taxon>Mamiellales</taxon>
        <taxon>Mamiellaceae</taxon>
        <taxon>Micromonas</taxon>
    </lineage>
</organism>
<dbReference type="AlphaFoldDB" id="C1MMI0"/>
<dbReference type="SUPFAM" id="SSF56112">
    <property type="entry name" value="Protein kinase-like (PK-like)"/>
    <property type="match status" value="1"/>
</dbReference>
<feature type="domain" description="Protein kinase" evidence="4">
    <location>
        <begin position="357"/>
        <end position="619"/>
    </location>
</feature>
<proteinExistence type="predicted"/>
<keyword evidence="6" id="KW-1185">Reference proteome</keyword>
<dbReference type="RefSeq" id="XP_003056929.1">
    <property type="nucleotide sequence ID" value="XM_003056883.1"/>
</dbReference>
<dbReference type="PANTHER" id="PTHR44329:SF298">
    <property type="entry name" value="MIXED LINEAGE KINASE DOMAIN-LIKE PROTEIN"/>
    <property type="match status" value="1"/>
</dbReference>
<feature type="compositionally biased region" description="Basic and acidic residues" evidence="3">
    <location>
        <begin position="52"/>
        <end position="87"/>
    </location>
</feature>
<dbReference type="CDD" id="cd13999">
    <property type="entry name" value="STKc_MAP3K-like"/>
    <property type="match status" value="1"/>
</dbReference>
<dbReference type="InterPro" id="IPR051681">
    <property type="entry name" value="Ser/Thr_Kinases-Pseudokinases"/>
</dbReference>
<dbReference type="KEGG" id="mpp:MICPUCDRAFT_56536"/>
<keyword evidence="2" id="KW-0067">ATP-binding</keyword>
<dbReference type="GO" id="GO:0004674">
    <property type="term" value="F:protein serine/threonine kinase activity"/>
    <property type="evidence" value="ECO:0007669"/>
    <property type="project" value="TreeGrafter"/>
</dbReference>
<dbReference type="GO" id="GO:0005524">
    <property type="term" value="F:ATP binding"/>
    <property type="evidence" value="ECO:0007669"/>
    <property type="project" value="UniProtKB-KW"/>
</dbReference>
<dbReference type="Gene3D" id="1.10.510.10">
    <property type="entry name" value="Transferase(Phosphotransferase) domain 1"/>
    <property type="match status" value="1"/>
</dbReference>
<dbReference type="OrthoDB" id="498515at2759"/>
<gene>
    <name evidence="5" type="ORF">MICPUCDRAFT_56536</name>
</gene>
<feature type="compositionally biased region" description="Basic and acidic residues" evidence="3">
    <location>
        <begin position="149"/>
        <end position="161"/>
    </location>
</feature>
<dbReference type="OMA" id="TSFRAHF"/>
<dbReference type="GeneID" id="9682368"/>
<dbReference type="Proteomes" id="UP000001876">
    <property type="component" value="Unassembled WGS sequence"/>
</dbReference>
<dbReference type="PROSITE" id="PS00108">
    <property type="entry name" value="PROTEIN_KINASE_ST"/>
    <property type="match status" value="1"/>
</dbReference>
<dbReference type="InterPro" id="IPR000719">
    <property type="entry name" value="Prot_kinase_dom"/>
</dbReference>
<evidence type="ECO:0000259" key="4">
    <source>
        <dbReference type="PROSITE" id="PS50011"/>
    </source>
</evidence>
<dbReference type="STRING" id="564608.C1MMI0"/>
<evidence type="ECO:0000256" key="1">
    <source>
        <dbReference type="ARBA" id="ARBA00022741"/>
    </source>
</evidence>
<feature type="region of interest" description="Disordered" evidence="3">
    <location>
        <begin position="1"/>
        <end position="170"/>
    </location>
</feature>
<feature type="region of interest" description="Disordered" evidence="3">
    <location>
        <begin position="671"/>
        <end position="704"/>
    </location>
</feature>
<dbReference type="InterPro" id="IPR008271">
    <property type="entry name" value="Ser/Thr_kinase_AS"/>
</dbReference>
<feature type="compositionally biased region" description="Low complexity" evidence="3">
    <location>
        <begin position="37"/>
        <end position="47"/>
    </location>
</feature>